<dbReference type="PROSITE" id="PS51352">
    <property type="entry name" value="THIOREDOXIN_2"/>
    <property type="match status" value="1"/>
</dbReference>
<dbReference type="InterPro" id="IPR025380">
    <property type="entry name" value="DUF4369"/>
</dbReference>
<gene>
    <name evidence="3" type="ORF">J2I48_26475</name>
</gene>
<keyword evidence="4" id="KW-1185">Reference proteome</keyword>
<keyword evidence="1" id="KW-0732">Signal</keyword>
<sequence length="492" mass="55298">MNLRNLVWLVLGLMPGLVVAQTPAAQSTAGHRIAGRVKGLADTTVILAHYQYDATHYVPKDTARVDAAGNFVFQGKKPLPGGLYLVVMPKGQFFDLMVVEQQFSFETDTADSGRKNMKVTGSPENIAFYEYQHRLRDAFDGMRKLDKQPKSEAITQQLRALQKEAGQYRTDFLVKNDKLFTTKILRASADPEIPTPPKAANGRPDSIWQFNYYKNHYWDNFDFSDDRMLRTSMIQPKIDRYLKELTVQQVDSLTKEADFLVKKASANKDVKSYVIWYITSQYERPKVLGTDGLFVHMIEKYWLTKELPGIDSATLKSVSERVAVLKPLQVGKPLPLPAVGDTLARPINLVTATQGAAYTVFFFYAPHCGHCREAAPKLKAFADSPEGKGVKVVAIAIEDNVDDWKKFIREFKLTSWVNGYDHKQQIDFRRQYDVFTTPTIYVLDKNRAIIARALPVEQVADFLNFTRKQAAATAAPKSVGTAKAVAPKASGK</sequence>
<dbReference type="Proteomes" id="UP000664795">
    <property type="component" value="Unassembled WGS sequence"/>
</dbReference>
<dbReference type="InterPro" id="IPR036249">
    <property type="entry name" value="Thioredoxin-like_sf"/>
</dbReference>
<dbReference type="Pfam" id="PF00578">
    <property type="entry name" value="AhpC-TSA"/>
    <property type="match status" value="1"/>
</dbReference>
<dbReference type="SUPFAM" id="SSF52833">
    <property type="entry name" value="Thioredoxin-like"/>
    <property type="match status" value="1"/>
</dbReference>
<evidence type="ECO:0000313" key="3">
    <source>
        <dbReference type="EMBL" id="MBO0934584.1"/>
    </source>
</evidence>
<dbReference type="Pfam" id="PF14289">
    <property type="entry name" value="DUF4369"/>
    <property type="match status" value="1"/>
</dbReference>
<dbReference type="AlphaFoldDB" id="A0A939K0V4"/>
<reference evidence="3 4" key="1">
    <citation type="submission" date="2021-03" db="EMBL/GenBank/DDBJ databases">
        <title>Fibrella sp. HMF5036 genome sequencing and assembly.</title>
        <authorList>
            <person name="Kang H."/>
            <person name="Kim H."/>
            <person name="Bae S."/>
            <person name="Joh K."/>
        </authorList>
    </citation>
    <scope>NUCLEOTIDE SEQUENCE [LARGE SCALE GENOMIC DNA]</scope>
    <source>
        <strain evidence="3 4">HMF5036</strain>
    </source>
</reference>
<dbReference type="EMBL" id="JAFMYU010000034">
    <property type="protein sequence ID" value="MBO0934584.1"/>
    <property type="molecule type" value="Genomic_DNA"/>
</dbReference>
<proteinExistence type="predicted"/>
<dbReference type="PANTHER" id="PTHR42852:SF17">
    <property type="entry name" value="THIOREDOXIN-LIKE PROTEIN HI_1115"/>
    <property type="match status" value="1"/>
</dbReference>
<organism evidence="3 4">
    <name type="scientific">Fibrella aquatilis</name>
    <dbReference type="NCBI Taxonomy" id="2817059"/>
    <lineage>
        <taxon>Bacteria</taxon>
        <taxon>Pseudomonadati</taxon>
        <taxon>Bacteroidota</taxon>
        <taxon>Cytophagia</taxon>
        <taxon>Cytophagales</taxon>
        <taxon>Spirosomataceae</taxon>
        <taxon>Fibrella</taxon>
    </lineage>
</organism>
<dbReference type="Pfam" id="PF17127">
    <property type="entry name" value="DUF5106"/>
    <property type="match status" value="1"/>
</dbReference>
<name>A0A939K0V4_9BACT</name>
<accession>A0A939K0V4</accession>
<dbReference type="CDD" id="cd02966">
    <property type="entry name" value="TlpA_like_family"/>
    <property type="match status" value="1"/>
</dbReference>
<feature type="domain" description="Thioredoxin" evidence="2">
    <location>
        <begin position="328"/>
        <end position="468"/>
    </location>
</feature>
<dbReference type="RefSeq" id="WP_207338550.1">
    <property type="nucleotide sequence ID" value="NZ_JAFMYU010000034.1"/>
</dbReference>
<dbReference type="InterPro" id="IPR050553">
    <property type="entry name" value="Thioredoxin_ResA/DsbE_sf"/>
</dbReference>
<feature type="chain" id="PRO_5036707084" evidence="1">
    <location>
        <begin position="21"/>
        <end position="492"/>
    </location>
</feature>
<evidence type="ECO:0000313" key="4">
    <source>
        <dbReference type="Proteomes" id="UP000664795"/>
    </source>
</evidence>
<dbReference type="PANTHER" id="PTHR42852">
    <property type="entry name" value="THIOL:DISULFIDE INTERCHANGE PROTEIN DSBE"/>
    <property type="match status" value="1"/>
</dbReference>
<dbReference type="InterPro" id="IPR013766">
    <property type="entry name" value="Thioredoxin_domain"/>
</dbReference>
<comment type="caution">
    <text evidence="3">The sequence shown here is derived from an EMBL/GenBank/DDBJ whole genome shotgun (WGS) entry which is preliminary data.</text>
</comment>
<evidence type="ECO:0000259" key="2">
    <source>
        <dbReference type="PROSITE" id="PS51352"/>
    </source>
</evidence>
<feature type="signal peptide" evidence="1">
    <location>
        <begin position="1"/>
        <end position="20"/>
    </location>
</feature>
<evidence type="ECO:0000256" key="1">
    <source>
        <dbReference type="SAM" id="SignalP"/>
    </source>
</evidence>
<dbReference type="InterPro" id="IPR033395">
    <property type="entry name" value="DUF5106"/>
</dbReference>
<protein>
    <submittedName>
        <fullName evidence="3">DUF5106 domain-containing protein</fullName>
    </submittedName>
</protein>
<dbReference type="InterPro" id="IPR000866">
    <property type="entry name" value="AhpC/TSA"/>
</dbReference>
<dbReference type="Gene3D" id="3.40.30.10">
    <property type="entry name" value="Glutaredoxin"/>
    <property type="match status" value="1"/>
</dbReference>